<evidence type="ECO:0000313" key="2">
    <source>
        <dbReference type="Proteomes" id="UP001153331"/>
    </source>
</evidence>
<comment type="caution">
    <text evidence="1">The sequence shown here is derived from an EMBL/GenBank/DDBJ whole genome shotgun (WGS) entry which is preliminary data.</text>
</comment>
<protein>
    <submittedName>
        <fullName evidence="1">Uncharacterized protein</fullName>
    </submittedName>
</protein>
<proteinExistence type="predicted"/>
<dbReference type="Proteomes" id="UP001153331">
    <property type="component" value="Unassembled WGS sequence"/>
</dbReference>
<name>A0ACC2HWC8_9PLEO</name>
<evidence type="ECO:0000313" key="1">
    <source>
        <dbReference type="EMBL" id="KAJ8107069.1"/>
    </source>
</evidence>
<keyword evidence="2" id="KW-1185">Reference proteome</keyword>
<dbReference type="EMBL" id="JAPHNI010001011">
    <property type="protein sequence ID" value="KAJ8107069.1"/>
    <property type="molecule type" value="Genomic_DNA"/>
</dbReference>
<gene>
    <name evidence="1" type="ORF">OPT61_g9118</name>
</gene>
<sequence length="91" mass="9751">MKKPTSSETARTEQGSPARLKSPMGTAILNDINLLNIPEQYGDLGHVPNDLCATAANNRSHLPLRHSVLPTAELILGNEHSLARAKLSNAT</sequence>
<organism evidence="1 2">
    <name type="scientific">Boeremia exigua</name>
    <dbReference type="NCBI Taxonomy" id="749465"/>
    <lineage>
        <taxon>Eukaryota</taxon>
        <taxon>Fungi</taxon>
        <taxon>Dikarya</taxon>
        <taxon>Ascomycota</taxon>
        <taxon>Pezizomycotina</taxon>
        <taxon>Dothideomycetes</taxon>
        <taxon>Pleosporomycetidae</taxon>
        <taxon>Pleosporales</taxon>
        <taxon>Pleosporineae</taxon>
        <taxon>Didymellaceae</taxon>
        <taxon>Boeremia</taxon>
    </lineage>
</organism>
<accession>A0ACC2HWC8</accession>
<reference evidence="1" key="1">
    <citation type="submission" date="2022-11" db="EMBL/GenBank/DDBJ databases">
        <title>Genome Sequence of Boeremia exigua.</title>
        <authorList>
            <person name="Buettner E."/>
        </authorList>
    </citation>
    <scope>NUCLEOTIDE SEQUENCE</scope>
    <source>
        <strain evidence="1">CU02</strain>
    </source>
</reference>